<dbReference type="InterPro" id="IPR036513">
    <property type="entry name" value="STAS_dom_sf"/>
</dbReference>
<evidence type="ECO:0000259" key="5">
    <source>
        <dbReference type="PROSITE" id="PS51746"/>
    </source>
</evidence>
<dbReference type="CDD" id="cd16936">
    <property type="entry name" value="HATPase_RsbW-like"/>
    <property type="match status" value="1"/>
</dbReference>
<dbReference type="NCBIfam" id="TIGR00229">
    <property type="entry name" value="sensory_box"/>
    <property type="match status" value="1"/>
</dbReference>
<accession>A0A7Y9RSR2</accession>
<dbReference type="InterPro" id="IPR013656">
    <property type="entry name" value="PAS_4"/>
</dbReference>
<gene>
    <name evidence="6" type="ORF">BJ989_000156</name>
</gene>
<dbReference type="SUPFAM" id="SSF81606">
    <property type="entry name" value="PP2C-like"/>
    <property type="match status" value="1"/>
</dbReference>
<dbReference type="InterPro" id="IPR003594">
    <property type="entry name" value="HATPase_dom"/>
</dbReference>
<reference evidence="6 7" key="1">
    <citation type="submission" date="2020-07" db="EMBL/GenBank/DDBJ databases">
        <title>Sequencing the genomes of 1000 actinobacteria strains.</title>
        <authorList>
            <person name="Klenk H.-P."/>
        </authorList>
    </citation>
    <scope>NUCLEOTIDE SEQUENCE [LARGE SCALE GENOMIC DNA]</scope>
    <source>
        <strain evidence="6 7">DSM 24552</strain>
    </source>
</reference>
<sequence>MTRSGGAADREDTLAAGEAFEAMPVALARLRGADLRFAAANAAYRALVGTEDLLDRPAREVLSEDGEQRLLPAIERVLATGQPASSVERHVVVAGGRGLWLDSVLAPVHDDDGALVGVDVYAADVTERVEARLEAEQRARHAESKYARARELVVAMQDAMLPHGVPILPHVDVAARYLLAEGDTRAGGDWFDALVLDDGRVALAVGDVVGHGVAASTVMGQLRAVLRAAVCEHGDPLRAVEFLDRYARADPAASSTSLVLAVLSADADRVDYVTAGHPPPLVVPATGQPRFLPGSGSGTLGSGLPFHQVREDLDPGDLLVLYSDGLVERPGRTAPHSSLELVTAAREARDAVGGRHARGSTGADAVCEEVLDRLTRRTGYADDISVLAVQRRDGEGGPGPAPHLELVIDVEAGRRQDVREARAAITEWLEDLGVGDADAMALTHAAHEIVTNAVEHAFAEEGEPDHGPVPVPSRSGTVTVEGRVRRDGRLDLEVRDDGRWRPPVARSTARGDRGRGLAMAAALVDDLAVVGREGGTRVVLTHHAQRAATLLTGQGGYDDEHVGDFDLEETSSGDRTTVRAYGELDLAATAELESALLAAPRGAGSELVVDLSEVTLLCSAAVQVLSEALRRDDRVGVGQTTLLAEVGSPAQRVLDLVRLPHRTA</sequence>
<evidence type="ECO:0000313" key="7">
    <source>
        <dbReference type="Proteomes" id="UP000544110"/>
    </source>
</evidence>
<evidence type="ECO:0000259" key="3">
    <source>
        <dbReference type="PROSITE" id="PS50113"/>
    </source>
</evidence>
<dbReference type="Gene3D" id="3.30.450.20">
    <property type="entry name" value="PAS domain"/>
    <property type="match status" value="1"/>
</dbReference>
<dbReference type="InterPro" id="IPR036890">
    <property type="entry name" value="HATPase_C_sf"/>
</dbReference>
<dbReference type="InterPro" id="IPR001932">
    <property type="entry name" value="PPM-type_phosphatase-like_dom"/>
</dbReference>
<dbReference type="Pfam" id="PF13581">
    <property type="entry name" value="HATPase_c_2"/>
    <property type="match status" value="1"/>
</dbReference>
<dbReference type="Pfam" id="PF08448">
    <property type="entry name" value="PAS_4"/>
    <property type="match status" value="1"/>
</dbReference>
<dbReference type="SUPFAM" id="SSF52091">
    <property type="entry name" value="SpoIIaa-like"/>
    <property type="match status" value="1"/>
</dbReference>
<dbReference type="AlphaFoldDB" id="A0A7Y9RSR2"/>
<keyword evidence="1" id="KW-0378">Hydrolase</keyword>
<dbReference type="Proteomes" id="UP000544110">
    <property type="component" value="Unassembled WGS sequence"/>
</dbReference>
<evidence type="ECO:0000256" key="1">
    <source>
        <dbReference type="ARBA" id="ARBA00022801"/>
    </source>
</evidence>
<dbReference type="SUPFAM" id="SSF55785">
    <property type="entry name" value="PYP-like sensor domain (PAS domain)"/>
    <property type="match status" value="1"/>
</dbReference>
<dbReference type="Gene3D" id="3.30.750.24">
    <property type="entry name" value="STAS domain"/>
    <property type="match status" value="1"/>
</dbReference>
<comment type="caution">
    <text evidence="6">The sequence shown here is derived from an EMBL/GenBank/DDBJ whole genome shotgun (WGS) entry which is preliminary data.</text>
</comment>
<organism evidence="6 7">
    <name type="scientific">Nocardioides perillae</name>
    <dbReference type="NCBI Taxonomy" id="1119534"/>
    <lineage>
        <taxon>Bacteria</taxon>
        <taxon>Bacillati</taxon>
        <taxon>Actinomycetota</taxon>
        <taxon>Actinomycetes</taxon>
        <taxon>Propionibacteriales</taxon>
        <taxon>Nocardioidaceae</taxon>
        <taxon>Nocardioides</taxon>
    </lineage>
</organism>
<dbReference type="SUPFAM" id="SSF55874">
    <property type="entry name" value="ATPase domain of HSP90 chaperone/DNA topoisomerase II/histidine kinase"/>
    <property type="match status" value="1"/>
</dbReference>
<dbReference type="PANTHER" id="PTHR43156:SF2">
    <property type="entry name" value="STAGE II SPORULATION PROTEIN E"/>
    <property type="match status" value="1"/>
</dbReference>
<feature type="domain" description="PAC" evidence="3">
    <location>
        <begin position="85"/>
        <end position="137"/>
    </location>
</feature>
<evidence type="ECO:0000313" key="6">
    <source>
        <dbReference type="EMBL" id="NYG53852.1"/>
    </source>
</evidence>
<dbReference type="SMART" id="SM00331">
    <property type="entry name" value="PP2C_SIG"/>
    <property type="match status" value="1"/>
</dbReference>
<dbReference type="EMBL" id="JACCAC010000001">
    <property type="protein sequence ID" value="NYG53852.1"/>
    <property type="molecule type" value="Genomic_DNA"/>
</dbReference>
<dbReference type="GO" id="GO:0016791">
    <property type="term" value="F:phosphatase activity"/>
    <property type="evidence" value="ECO:0007669"/>
    <property type="project" value="TreeGrafter"/>
</dbReference>
<dbReference type="Gene3D" id="3.60.40.10">
    <property type="entry name" value="PPM-type phosphatase domain"/>
    <property type="match status" value="1"/>
</dbReference>
<evidence type="ECO:0000256" key="2">
    <source>
        <dbReference type="SAM" id="MobiDB-lite"/>
    </source>
</evidence>
<name>A0A7Y9RSR2_9ACTN</name>
<evidence type="ECO:0000259" key="4">
    <source>
        <dbReference type="PROSITE" id="PS50801"/>
    </source>
</evidence>
<dbReference type="PROSITE" id="PS50113">
    <property type="entry name" value="PAC"/>
    <property type="match status" value="1"/>
</dbReference>
<feature type="region of interest" description="Disordered" evidence="2">
    <location>
        <begin position="460"/>
        <end position="479"/>
    </location>
</feature>
<protein>
    <submittedName>
        <fullName evidence="6">PAS domain S-box-containing protein</fullName>
    </submittedName>
</protein>
<dbReference type="PROSITE" id="PS50801">
    <property type="entry name" value="STAS"/>
    <property type="match status" value="1"/>
</dbReference>
<dbReference type="InterPro" id="IPR000700">
    <property type="entry name" value="PAS-assoc_C"/>
</dbReference>
<feature type="domain" description="PPM-type phosphatase" evidence="5">
    <location>
        <begin position="172"/>
        <end position="391"/>
    </location>
</feature>
<dbReference type="InterPro" id="IPR035965">
    <property type="entry name" value="PAS-like_dom_sf"/>
</dbReference>
<dbReference type="PROSITE" id="PS51746">
    <property type="entry name" value="PPM_2"/>
    <property type="match status" value="1"/>
</dbReference>
<dbReference type="Gene3D" id="3.30.565.10">
    <property type="entry name" value="Histidine kinase-like ATPase, C-terminal domain"/>
    <property type="match status" value="1"/>
</dbReference>
<dbReference type="PANTHER" id="PTHR43156">
    <property type="entry name" value="STAGE II SPORULATION PROTEIN E-RELATED"/>
    <property type="match status" value="1"/>
</dbReference>
<dbReference type="Pfam" id="PF07228">
    <property type="entry name" value="SpoIIE"/>
    <property type="match status" value="1"/>
</dbReference>
<dbReference type="InterPro" id="IPR000014">
    <property type="entry name" value="PAS"/>
</dbReference>
<feature type="domain" description="STAS" evidence="4">
    <location>
        <begin position="565"/>
        <end position="664"/>
    </location>
</feature>
<dbReference type="RefSeq" id="WP_179516597.1">
    <property type="nucleotide sequence ID" value="NZ_JACCAC010000001.1"/>
</dbReference>
<dbReference type="InterPro" id="IPR002645">
    <property type="entry name" value="STAS_dom"/>
</dbReference>
<dbReference type="InterPro" id="IPR052016">
    <property type="entry name" value="Bact_Sigma-Reg"/>
</dbReference>
<dbReference type="CDD" id="cd07043">
    <property type="entry name" value="STAS_anti-anti-sigma_factors"/>
    <property type="match status" value="1"/>
</dbReference>
<keyword evidence="7" id="KW-1185">Reference proteome</keyword>
<dbReference type="InterPro" id="IPR036457">
    <property type="entry name" value="PPM-type-like_dom_sf"/>
</dbReference>
<proteinExistence type="predicted"/>